<proteinExistence type="predicted"/>
<dbReference type="SMART" id="SM00401">
    <property type="entry name" value="ZnF_GATA"/>
    <property type="match status" value="2"/>
</dbReference>
<dbReference type="HOGENOM" id="CLU_021920_0_0_1"/>
<dbReference type="STRING" id="650164.K5VTU4"/>
<dbReference type="Pfam" id="PF00320">
    <property type="entry name" value="GATA"/>
    <property type="match status" value="2"/>
</dbReference>
<dbReference type="PANTHER" id="PTHR10071:SF281">
    <property type="entry name" value="BOX A-BINDING FACTOR-RELATED"/>
    <property type="match status" value="1"/>
</dbReference>
<evidence type="ECO:0000313" key="10">
    <source>
        <dbReference type="EMBL" id="EKM50215.1"/>
    </source>
</evidence>
<keyword evidence="3 6" id="KW-0863">Zinc-finger</keyword>
<evidence type="ECO:0000256" key="7">
    <source>
        <dbReference type="SAM" id="Coils"/>
    </source>
</evidence>
<feature type="compositionally biased region" description="Basic residues" evidence="8">
    <location>
        <begin position="332"/>
        <end position="344"/>
    </location>
</feature>
<gene>
    <name evidence="10" type="ORF">PHACADRAFT_264823</name>
</gene>
<feature type="domain" description="GATA-type" evidence="9">
    <location>
        <begin position="92"/>
        <end position="141"/>
    </location>
</feature>
<feature type="compositionally biased region" description="Basic and acidic residues" evidence="8">
    <location>
        <begin position="399"/>
        <end position="408"/>
    </location>
</feature>
<organism evidence="10 11">
    <name type="scientific">Phanerochaete carnosa (strain HHB-10118-sp)</name>
    <name type="common">White-rot fungus</name>
    <name type="synonym">Peniophora carnosa</name>
    <dbReference type="NCBI Taxonomy" id="650164"/>
    <lineage>
        <taxon>Eukaryota</taxon>
        <taxon>Fungi</taxon>
        <taxon>Dikarya</taxon>
        <taxon>Basidiomycota</taxon>
        <taxon>Agaricomycotina</taxon>
        <taxon>Agaricomycetes</taxon>
        <taxon>Polyporales</taxon>
        <taxon>Phanerochaetaceae</taxon>
        <taxon>Phanerochaete</taxon>
    </lineage>
</organism>
<evidence type="ECO:0000313" key="11">
    <source>
        <dbReference type="Proteomes" id="UP000008370"/>
    </source>
</evidence>
<evidence type="ECO:0000256" key="6">
    <source>
        <dbReference type="PROSITE-ProRule" id="PRU00094"/>
    </source>
</evidence>
<dbReference type="PROSITE" id="PS00344">
    <property type="entry name" value="GATA_ZN_FINGER_1"/>
    <property type="match status" value="2"/>
</dbReference>
<feature type="region of interest" description="Disordered" evidence="8">
    <location>
        <begin position="123"/>
        <end position="212"/>
    </location>
</feature>
<dbReference type="GO" id="GO:0045944">
    <property type="term" value="P:positive regulation of transcription by RNA polymerase II"/>
    <property type="evidence" value="ECO:0007669"/>
    <property type="project" value="TreeGrafter"/>
</dbReference>
<dbReference type="Proteomes" id="UP000008370">
    <property type="component" value="Unassembled WGS sequence"/>
</dbReference>
<dbReference type="AlphaFoldDB" id="K5VTU4"/>
<feature type="region of interest" description="Disordered" evidence="8">
    <location>
        <begin position="1"/>
        <end position="107"/>
    </location>
</feature>
<dbReference type="InterPro" id="IPR039355">
    <property type="entry name" value="Transcription_factor_GATA"/>
</dbReference>
<evidence type="ECO:0000259" key="9">
    <source>
        <dbReference type="PROSITE" id="PS50114"/>
    </source>
</evidence>
<dbReference type="FunFam" id="3.30.50.10:FF:000007">
    <property type="entry name" value="Nitrogen regulatory AreA, N-terminal"/>
    <property type="match status" value="1"/>
</dbReference>
<feature type="compositionally biased region" description="Low complexity" evidence="8">
    <location>
        <begin position="260"/>
        <end position="272"/>
    </location>
</feature>
<feature type="region of interest" description="Disordered" evidence="8">
    <location>
        <begin position="332"/>
        <end position="357"/>
    </location>
</feature>
<evidence type="ECO:0000256" key="2">
    <source>
        <dbReference type="ARBA" id="ARBA00022723"/>
    </source>
</evidence>
<feature type="compositionally biased region" description="Low complexity" evidence="8">
    <location>
        <begin position="593"/>
        <end position="632"/>
    </location>
</feature>
<feature type="region of interest" description="Disordered" evidence="8">
    <location>
        <begin position="573"/>
        <end position="661"/>
    </location>
</feature>
<feature type="compositionally biased region" description="Low complexity" evidence="8">
    <location>
        <begin position="181"/>
        <end position="191"/>
    </location>
</feature>
<dbReference type="GO" id="GO:0000978">
    <property type="term" value="F:RNA polymerase II cis-regulatory region sequence-specific DNA binding"/>
    <property type="evidence" value="ECO:0007669"/>
    <property type="project" value="TreeGrafter"/>
</dbReference>
<keyword evidence="7" id="KW-0175">Coiled coil</keyword>
<keyword evidence="11" id="KW-1185">Reference proteome</keyword>
<dbReference type="OrthoDB" id="515401at2759"/>
<feature type="coiled-coil region" evidence="7">
    <location>
        <begin position="544"/>
        <end position="571"/>
    </location>
</feature>
<feature type="region of interest" description="Disordered" evidence="8">
    <location>
        <begin position="246"/>
        <end position="284"/>
    </location>
</feature>
<dbReference type="GeneID" id="18918923"/>
<evidence type="ECO:0000256" key="8">
    <source>
        <dbReference type="SAM" id="MobiDB-lite"/>
    </source>
</evidence>
<name>K5VTU4_PHACS</name>
<dbReference type="GO" id="GO:0000981">
    <property type="term" value="F:DNA-binding transcription factor activity, RNA polymerase II-specific"/>
    <property type="evidence" value="ECO:0007669"/>
    <property type="project" value="TreeGrafter"/>
</dbReference>
<reference evidence="10 11" key="1">
    <citation type="journal article" date="2012" name="BMC Genomics">
        <title>Comparative genomics of the white-rot fungi, Phanerochaete carnosa and P. chrysosporium, to elucidate the genetic basis of the distinct wood types they colonize.</title>
        <authorList>
            <person name="Suzuki H."/>
            <person name="MacDonald J."/>
            <person name="Syed K."/>
            <person name="Salamov A."/>
            <person name="Hori C."/>
            <person name="Aerts A."/>
            <person name="Henrissat B."/>
            <person name="Wiebenga A."/>
            <person name="vanKuyk P.A."/>
            <person name="Barry K."/>
            <person name="Lindquist E."/>
            <person name="LaButti K."/>
            <person name="Lapidus A."/>
            <person name="Lucas S."/>
            <person name="Coutinho P."/>
            <person name="Gong Y."/>
            <person name="Samejima M."/>
            <person name="Mahadevan R."/>
            <person name="Abou-Zaid M."/>
            <person name="de Vries R.P."/>
            <person name="Igarashi K."/>
            <person name="Yadav J.S."/>
            <person name="Grigoriev I.V."/>
            <person name="Master E.R."/>
        </authorList>
    </citation>
    <scope>NUCLEOTIDE SEQUENCE [LARGE SCALE GENOMIC DNA]</scope>
    <source>
        <strain evidence="10 11">HHB-10118-sp</strain>
    </source>
</reference>
<dbReference type="PANTHER" id="PTHR10071">
    <property type="entry name" value="TRANSCRIPTION FACTOR GATA FAMILY MEMBER"/>
    <property type="match status" value="1"/>
</dbReference>
<feature type="domain" description="GATA-type" evidence="9">
    <location>
        <begin position="292"/>
        <end position="341"/>
    </location>
</feature>
<feature type="region of interest" description="Disordered" evidence="8">
    <location>
        <begin position="371"/>
        <end position="520"/>
    </location>
</feature>
<dbReference type="PRINTS" id="PR00619">
    <property type="entry name" value="GATAZNFINGER"/>
</dbReference>
<evidence type="ECO:0000256" key="1">
    <source>
        <dbReference type="ARBA" id="ARBA00004123"/>
    </source>
</evidence>
<dbReference type="EMBL" id="JH930479">
    <property type="protein sequence ID" value="EKM50215.1"/>
    <property type="molecule type" value="Genomic_DNA"/>
</dbReference>
<evidence type="ECO:0000256" key="3">
    <source>
        <dbReference type="ARBA" id="ARBA00022771"/>
    </source>
</evidence>
<dbReference type="GO" id="GO:0000122">
    <property type="term" value="P:negative regulation of transcription by RNA polymerase II"/>
    <property type="evidence" value="ECO:0007669"/>
    <property type="project" value="TreeGrafter"/>
</dbReference>
<dbReference type="RefSeq" id="XP_007401403.1">
    <property type="nucleotide sequence ID" value="XM_007401341.1"/>
</dbReference>
<sequence length="661" mass="69084">MHNPALASLARLPFNGQIQSPPASEHPRNEPPNGAPPSPSLLAAMQRVPSAPGSGPYPIDPALREKSTESIDPTLAQASNSSPTIAPAKPPCANCGAHSTPLWRRDGEGKAVCNACGLYWKHKNMPRPSTLSRGQPAVAPATHPDANGQAASDVNLNNGVTNGGVHQRSPESPAMPPPAAPSSAASQQGQPPAGPSKEQNSSSGPAKSHPAGTCPGDGRCDGTGGTSACSGCPTYNNALSAMNNPATTAPASNSEQNISQAPAAAPEQPGGASTPESGYPGKVRIKNPLGPLSCANCGTSTTPLWRRDDVGNNICNACGLYFKLHGTHRPNSMKKTVIKRRKRVPAASGGSPSGQDRMTDQAAAAILASVGRPHASQAGTEESAEEAEGQPRKKRARKSKADKEKEAMEVDEEGEQAARPANARARKEGPAQGEAGPSTGHGQDVRGMAFPPNPHGGFDLPPLNAAVGDNAYGMNPPPPFARPGSAGFQAHPPSRTHSPLAGPGVTPPSAPSYQLPLPVPTHMQAYPPHYYAGPPPSGAPVPTYVDLERHFAELEREKRALAELLERTDRMMLGLRRAMDESRMHPPPSGNGHPPASGQQQQQQHQHSQQHHQPQQAHSQQAHQPQQHQPPADAVPLNRSASSQSRESVWPVNPPEGAKRD</sequence>
<dbReference type="GO" id="GO:0005634">
    <property type="term" value="C:nucleus"/>
    <property type="evidence" value="ECO:0007669"/>
    <property type="project" value="UniProtKB-SubCell"/>
</dbReference>
<dbReference type="Gene3D" id="3.30.50.10">
    <property type="entry name" value="Erythroid Transcription Factor GATA-1, subunit A"/>
    <property type="match status" value="2"/>
</dbReference>
<dbReference type="InParanoid" id="K5VTU4"/>
<dbReference type="InterPro" id="IPR000679">
    <property type="entry name" value="Znf_GATA"/>
</dbReference>
<dbReference type="CDD" id="cd00202">
    <property type="entry name" value="ZnF_GATA"/>
    <property type="match status" value="2"/>
</dbReference>
<dbReference type="SUPFAM" id="SSF57716">
    <property type="entry name" value="Glucocorticoid receptor-like (DNA-binding domain)"/>
    <property type="match status" value="2"/>
</dbReference>
<dbReference type="PROSITE" id="PS50114">
    <property type="entry name" value="GATA_ZN_FINGER_2"/>
    <property type="match status" value="2"/>
</dbReference>
<comment type="subcellular location">
    <subcellularLocation>
        <location evidence="1">Nucleus</location>
    </subcellularLocation>
</comment>
<feature type="compositionally biased region" description="Low complexity" evidence="8">
    <location>
        <begin position="154"/>
        <end position="165"/>
    </location>
</feature>
<evidence type="ECO:0000256" key="4">
    <source>
        <dbReference type="ARBA" id="ARBA00022833"/>
    </source>
</evidence>
<evidence type="ECO:0000256" key="5">
    <source>
        <dbReference type="ARBA" id="ARBA00023242"/>
    </source>
</evidence>
<keyword evidence="2" id="KW-0479">Metal-binding</keyword>
<dbReference type="InterPro" id="IPR013088">
    <property type="entry name" value="Znf_NHR/GATA"/>
</dbReference>
<keyword evidence="4" id="KW-0862">Zinc</keyword>
<accession>K5VTU4</accession>
<feature type="compositionally biased region" description="Polar residues" evidence="8">
    <location>
        <begin position="246"/>
        <end position="259"/>
    </location>
</feature>
<keyword evidence="5" id="KW-0539">Nucleus</keyword>
<protein>
    <recommendedName>
        <fullName evidence="9">GATA-type domain-containing protein</fullName>
    </recommendedName>
</protein>
<dbReference type="GO" id="GO:0008270">
    <property type="term" value="F:zinc ion binding"/>
    <property type="evidence" value="ECO:0007669"/>
    <property type="project" value="UniProtKB-KW"/>
</dbReference>
<dbReference type="KEGG" id="pco:PHACADRAFT_264823"/>